<dbReference type="InterPro" id="IPR017927">
    <property type="entry name" value="FAD-bd_FR_type"/>
</dbReference>
<dbReference type="Pfam" id="PF14691">
    <property type="entry name" value="Fer4_20"/>
    <property type="match status" value="1"/>
</dbReference>
<evidence type="ECO:0000259" key="1">
    <source>
        <dbReference type="PROSITE" id="PS51384"/>
    </source>
</evidence>
<dbReference type="Pfam" id="PF10418">
    <property type="entry name" value="DHODB_Fe-S_bind"/>
    <property type="match status" value="1"/>
</dbReference>
<dbReference type="InterPro" id="IPR023753">
    <property type="entry name" value="FAD/NAD-binding_dom"/>
</dbReference>
<dbReference type="AlphaFoldDB" id="A0A0S2I1R7"/>
<dbReference type="Gene3D" id="3.40.50.80">
    <property type="entry name" value="Nucleotide-binding domain of ferredoxin-NADP reductase (FNR) module"/>
    <property type="match status" value="1"/>
</dbReference>
<dbReference type="SUPFAM" id="SSF52343">
    <property type="entry name" value="Ferredoxin reductase-like, C-terminal NADP-linked domain"/>
    <property type="match status" value="1"/>
</dbReference>
<dbReference type="SUPFAM" id="SSF51971">
    <property type="entry name" value="Nucleotide-binding domain"/>
    <property type="match status" value="1"/>
</dbReference>
<evidence type="ECO:0000313" key="3">
    <source>
        <dbReference type="Proteomes" id="UP000064893"/>
    </source>
</evidence>
<dbReference type="GO" id="GO:0004355">
    <property type="term" value="F:glutamate synthase (NADPH) activity"/>
    <property type="evidence" value="ECO:0007669"/>
    <property type="project" value="UniProtKB-EC"/>
</dbReference>
<dbReference type="Gene3D" id="3.50.50.60">
    <property type="entry name" value="FAD/NAD(P)-binding domain"/>
    <property type="match status" value="2"/>
</dbReference>
<dbReference type="InterPro" id="IPR019480">
    <property type="entry name" value="Dihydroorotate_DH_Fe-S-bd"/>
</dbReference>
<dbReference type="RefSeq" id="WP_057953577.1">
    <property type="nucleotide sequence ID" value="NZ_CP013118.1"/>
</dbReference>
<gene>
    <name evidence="2" type="primary">gltD_2</name>
    <name evidence="2" type="ORF">L21SP5_02560</name>
</gene>
<dbReference type="PROSITE" id="PS51384">
    <property type="entry name" value="FAD_FR"/>
    <property type="match status" value="1"/>
</dbReference>
<dbReference type="EC" id="1.4.1.13" evidence="2"/>
<dbReference type="GO" id="GO:0051536">
    <property type="term" value="F:iron-sulfur cluster binding"/>
    <property type="evidence" value="ECO:0007669"/>
    <property type="project" value="InterPro"/>
</dbReference>
<dbReference type="SUPFAM" id="SSF46548">
    <property type="entry name" value="alpha-helical ferredoxin"/>
    <property type="match status" value="1"/>
</dbReference>
<dbReference type="STRING" id="1307839.L21SP5_02560"/>
<organism evidence="2 3">
    <name type="scientific">Salinivirga cyanobacteriivorans</name>
    <dbReference type="NCBI Taxonomy" id="1307839"/>
    <lineage>
        <taxon>Bacteria</taxon>
        <taxon>Pseudomonadati</taxon>
        <taxon>Bacteroidota</taxon>
        <taxon>Bacteroidia</taxon>
        <taxon>Bacteroidales</taxon>
        <taxon>Salinivirgaceae</taxon>
        <taxon>Salinivirga</taxon>
    </lineage>
</organism>
<feature type="domain" description="FAD-binding FR-type" evidence="1">
    <location>
        <begin position="1"/>
        <end position="97"/>
    </location>
</feature>
<dbReference type="Proteomes" id="UP000064893">
    <property type="component" value="Chromosome"/>
</dbReference>
<reference evidence="2 3" key="1">
    <citation type="submission" date="2015-11" db="EMBL/GenBank/DDBJ databases">
        <title>Description and complete genome sequence of a novel strain predominating in hypersaline microbial mats and representing a new family of the Bacteriodetes phylum.</title>
        <authorList>
            <person name="Spring S."/>
            <person name="Bunk B."/>
            <person name="Sproer C."/>
            <person name="Klenk H.-P."/>
        </authorList>
    </citation>
    <scope>NUCLEOTIDE SEQUENCE [LARGE SCALE GENOMIC DNA]</scope>
    <source>
        <strain evidence="2 3">L21-Spi-D4</strain>
    </source>
</reference>
<dbReference type="CDD" id="cd06219">
    <property type="entry name" value="DHOD_e_trans_like1"/>
    <property type="match status" value="1"/>
</dbReference>
<dbReference type="Gene3D" id="2.40.30.10">
    <property type="entry name" value="Translation factors"/>
    <property type="match status" value="1"/>
</dbReference>
<dbReference type="PATRIC" id="fig|1307839.3.peg.2690"/>
<evidence type="ECO:0000313" key="2">
    <source>
        <dbReference type="EMBL" id="ALO16183.1"/>
    </source>
</evidence>
<dbReference type="InterPro" id="IPR017938">
    <property type="entry name" value="Riboflavin_synthase-like_b-brl"/>
</dbReference>
<dbReference type="OrthoDB" id="9803192at2"/>
<dbReference type="InterPro" id="IPR009051">
    <property type="entry name" value="Helical_ferredxn"/>
</dbReference>
<dbReference type="InterPro" id="IPR006004">
    <property type="entry name" value="SudA-like"/>
</dbReference>
<dbReference type="KEGG" id="blq:L21SP5_02560"/>
<dbReference type="PANTHER" id="PTHR42783:SF3">
    <property type="entry name" value="GLUTAMATE SYNTHASE [NADPH] SMALL CHAIN-RELATED"/>
    <property type="match status" value="1"/>
</dbReference>
<dbReference type="Pfam" id="PF07992">
    <property type="entry name" value="Pyr_redox_2"/>
    <property type="match status" value="1"/>
</dbReference>
<dbReference type="InterPro" id="IPR028261">
    <property type="entry name" value="DPD_II"/>
</dbReference>
<sequence>MERFEILQKRELARDIFFLKVYAPVIAGAAQPGQFLIVINDVHAERIPLTISDYSSDEGTVDLVVQAIGFSTRKIVQHEVGECFADVVGPLGNPSEFVEMPLPDPQNQHLLFVAGGIGAAPIYAQVKYFQQNGIQTTTIVGARNADFIILEEAFRQTGTALHLCTDDGSRGFHGNVTELLSDLVEREKLHFDHVITIGPLIMMKFVEQTTWKYNLPCVASLNSLMIDGTGMCGACRVTVDGKTRFTCVDGPEFDAHKVDFNEALTRQQNKKPHKHDHYCNLKKAVNEKHKVRNTRITVREQPASIRSKNFNEVCYGYNAQEAMKEAARCLQCKKPRCVGSCPVHIDIPGFIAEVANGNFQKAYEVLSMSTSLPAVCGRVCPQETQCEGECVLGIKGEPVAIGKLERFVADWALSNVQPIAKEVEPGASKVAVVGSGPAGLTCAGDLAKMGYRVTVFEALQKAGGVLEYGIPEFRLPKKNVVAKEVDRLSAIGVDIQTDYIIGRAGNVDHLLQSGYDAVFIGAGAGLPRFMNLPGENLNGVYSANEFLTRVNLMQAYRDEFDTPVELADNVVVIGGGNVAMDAARTAVRLGASVSLVYRRGESELPARQEEIHHAKEEGIDFQLLTNPVEFLGDVNSDLQSVRCVRMELGEPDASGRRRPEPVEGSDFIIEAGTAIVAIGTSPNPLLKKAAPEVSLNKWNCIDADNEWGKTTQPGVFAGGDVVTGAATVIEAMGAGKRAAKAIDNYVKKIKNQSYAV</sequence>
<dbReference type="PRINTS" id="PR00419">
    <property type="entry name" value="ADXRDTASE"/>
</dbReference>
<keyword evidence="2" id="KW-0560">Oxidoreductase</keyword>
<dbReference type="Gene3D" id="1.10.1060.10">
    <property type="entry name" value="Alpha-helical ferredoxin"/>
    <property type="match status" value="1"/>
</dbReference>
<proteinExistence type="predicted"/>
<accession>A0A0S2I1R7</accession>
<dbReference type="InterPro" id="IPR039261">
    <property type="entry name" value="FNR_nucleotide-bd"/>
</dbReference>
<dbReference type="InterPro" id="IPR036188">
    <property type="entry name" value="FAD/NAD-bd_sf"/>
</dbReference>
<dbReference type="EMBL" id="CP013118">
    <property type="protein sequence ID" value="ALO16183.1"/>
    <property type="molecule type" value="Genomic_DNA"/>
</dbReference>
<dbReference type="PANTHER" id="PTHR42783">
    <property type="entry name" value="GLUTAMATE SYNTHASE [NADPH] SMALL CHAIN"/>
    <property type="match status" value="1"/>
</dbReference>
<keyword evidence="3" id="KW-1185">Reference proteome</keyword>
<dbReference type="NCBIfam" id="TIGR01316">
    <property type="entry name" value="gltA"/>
    <property type="match status" value="1"/>
</dbReference>
<protein>
    <submittedName>
        <fullName evidence="2">Glutamate synthase [NADPH] small chain</fullName>
        <ecNumber evidence="2">1.4.1.13</ecNumber>
    </submittedName>
</protein>
<name>A0A0S2I1R7_9BACT</name>
<dbReference type="SUPFAM" id="SSF63380">
    <property type="entry name" value="Riboflavin synthase domain-like"/>
    <property type="match status" value="1"/>
</dbReference>
<dbReference type="NCBIfam" id="NF004862">
    <property type="entry name" value="PRK06222.1"/>
    <property type="match status" value="1"/>
</dbReference>